<protein>
    <submittedName>
        <fullName evidence="2">Uncharacterized protein</fullName>
    </submittedName>
</protein>
<dbReference type="EMBL" id="JACGWK010000005">
    <property type="protein sequence ID" value="KAL0354227.1"/>
    <property type="molecule type" value="Genomic_DNA"/>
</dbReference>
<organism evidence="2">
    <name type="scientific">Sesamum angustifolium</name>
    <dbReference type="NCBI Taxonomy" id="2727405"/>
    <lineage>
        <taxon>Eukaryota</taxon>
        <taxon>Viridiplantae</taxon>
        <taxon>Streptophyta</taxon>
        <taxon>Embryophyta</taxon>
        <taxon>Tracheophyta</taxon>
        <taxon>Spermatophyta</taxon>
        <taxon>Magnoliopsida</taxon>
        <taxon>eudicotyledons</taxon>
        <taxon>Gunneridae</taxon>
        <taxon>Pentapetalae</taxon>
        <taxon>asterids</taxon>
        <taxon>lamiids</taxon>
        <taxon>Lamiales</taxon>
        <taxon>Pedaliaceae</taxon>
        <taxon>Sesamum</taxon>
    </lineage>
</organism>
<dbReference type="AlphaFoldDB" id="A0AAW2PDD8"/>
<accession>A0AAW2PDD8</accession>
<feature type="region of interest" description="Disordered" evidence="1">
    <location>
        <begin position="24"/>
        <end position="50"/>
    </location>
</feature>
<reference evidence="2" key="1">
    <citation type="submission" date="2020-06" db="EMBL/GenBank/DDBJ databases">
        <authorList>
            <person name="Li T."/>
            <person name="Hu X."/>
            <person name="Zhang T."/>
            <person name="Song X."/>
            <person name="Zhang H."/>
            <person name="Dai N."/>
            <person name="Sheng W."/>
            <person name="Hou X."/>
            <person name="Wei L."/>
        </authorList>
    </citation>
    <scope>NUCLEOTIDE SEQUENCE</scope>
    <source>
        <strain evidence="2">G01</strain>
        <tissue evidence="2">Leaf</tissue>
    </source>
</reference>
<gene>
    <name evidence="2" type="ORF">Sangu_1004000</name>
</gene>
<proteinExistence type="predicted"/>
<sequence length="50" mass="5496">MMGSVCAEQQHKFHHSHQLYLTKKSLREIDIPPGNSSAAAPPPPPLTYPS</sequence>
<reference evidence="2" key="2">
    <citation type="journal article" date="2024" name="Plant">
        <title>Genomic evolution and insights into agronomic trait innovations of Sesamum species.</title>
        <authorList>
            <person name="Miao H."/>
            <person name="Wang L."/>
            <person name="Qu L."/>
            <person name="Liu H."/>
            <person name="Sun Y."/>
            <person name="Le M."/>
            <person name="Wang Q."/>
            <person name="Wei S."/>
            <person name="Zheng Y."/>
            <person name="Lin W."/>
            <person name="Duan Y."/>
            <person name="Cao H."/>
            <person name="Xiong S."/>
            <person name="Wang X."/>
            <person name="Wei L."/>
            <person name="Li C."/>
            <person name="Ma Q."/>
            <person name="Ju M."/>
            <person name="Zhao R."/>
            <person name="Li G."/>
            <person name="Mu C."/>
            <person name="Tian Q."/>
            <person name="Mei H."/>
            <person name="Zhang T."/>
            <person name="Gao T."/>
            <person name="Zhang H."/>
        </authorList>
    </citation>
    <scope>NUCLEOTIDE SEQUENCE</scope>
    <source>
        <strain evidence="2">G01</strain>
    </source>
</reference>
<comment type="caution">
    <text evidence="2">The sequence shown here is derived from an EMBL/GenBank/DDBJ whole genome shotgun (WGS) entry which is preliminary data.</text>
</comment>
<name>A0AAW2PDD8_9LAMI</name>
<evidence type="ECO:0000256" key="1">
    <source>
        <dbReference type="SAM" id="MobiDB-lite"/>
    </source>
</evidence>
<feature type="compositionally biased region" description="Pro residues" evidence="1">
    <location>
        <begin position="40"/>
        <end position="50"/>
    </location>
</feature>
<evidence type="ECO:0000313" key="2">
    <source>
        <dbReference type="EMBL" id="KAL0354227.1"/>
    </source>
</evidence>